<reference evidence="1 2" key="1">
    <citation type="journal article" date="2019" name="Nat. Ecol. Evol.">
        <title>Megaphylogeny resolves global patterns of mushroom evolution.</title>
        <authorList>
            <person name="Varga T."/>
            <person name="Krizsan K."/>
            <person name="Foldi C."/>
            <person name="Dima B."/>
            <person name="Sanchez-Garcia M."/>
            <person name="Sanchez-Ramirez S."/>
            <person name="Szollosi G.J."/>
            <person name="Szarkandi J.G."/>
            <person name="Papp V."/>
            <person name="Albert L."/>
            <person name="Andreopoulos W."/>
            <person name="Angelini C."/>
            <person name="Antonin V."/>
            <person name="Barry K.W."/>
            <person name="Bougher N.L."/>
            <person name="Buchanan P."/>
            <person name="Buyck B."/>
            <person name="Bense V."/>
            <person name="Catcheside P."/>
            <person name="Chovatia M."/>
            <person name="Cooper J."/>
            <person name="Damon W."/>
            <person name="Desjardin D."/>
            <person name="Finy P."/>
            <person name="Geml J."/>
            <person name="Haridas S."/>
            <person name="Hughes K."/>
            <person name="Justo A."/>
            <person name="Karasinski D."/>
            <person name="Kautmanova I."/>
            <person name="Kiss B."/>
            <person name="Kocsube S."/>
            <person name="Kotiranta H."/>
            <person name="LaButti K.M."/>
            <person name="Lechner B.E."/>
            <person name="Liimatainen K."/>
            <person name="Lipzen A."/>
            <person name="Lukacs Z."/>
            <person name="Mihaltcheva S."/>
            <person name="Morgado L.N."/>
            <person name="Niskanen T."/>
            <person name="Noordeloos M.E."/>
            <person name="Ohm R.A."/>
            <person name="Ortiz-Santana B."/>
            <person name="Ovrebo C."/>
            <person name="Racz N."/>
            <person name="Riley R."/>
            <person name="Savchenko A."/>
            <person name="Shiryaev A."/>
            <person name="Soop K."/>
            <person name="Spirin V."/>
            <person name="Szebenyi C."/>
            <person name="Tomsovsky M."/>
            <person name="Tulloss R.E."/>
            <person name="Uehling J."/>
            <person name="Grigoriev I.V."/>
            <person name="Vagvolgyi C."/>
            <person name="Papp T."/>
            <person name="Martin F.M."/>
            <person name="Miettinen O."/>
            <person name="Hibbett D.S."/>
            <person name="Nagy L.G."/>
        </authorList>
    </citation>
    <scope>NUCLEOTIDE SEQUENCE [LARGE SCALE GENOMIC DNA]</scope>
    <source>
        <strain evidence="1 2">NL-1719</strain>
    </source>
</reference>
<organism evidence="1 2">
    <name type="scientific">Pluteus cervinus</name>
    <dbReference type="NCBI Taxonomy" id="181527"/>
    <lineage>
        <taxon>Eukaryota</taxon>
        <taxon>Fungi</taxon>
        <taxon>Dikarya</taxon>
        <taxon>Basidiomycota</taxon>
        <taxon>Agaricomycotina</taxon>
        <taxon>Agaricomycetes</taxon>
        <taxon>Agaricomycetidae</taxon>
        <taxon>Agaricales</taxon>
        <taxon>Pluteineae</taxon>
        <taxon>Pluteaceae</taxon>
        <taxon>Pluteus</taxon>
    </lineage>
</organism>
<name>A0ACD3A1D1_9AGAR</name>
<accession>A0ACD3A1D1</accession>
<evidence type="ECO:0000313" key="2">
    <source>
        <dbReference type="Proteomes" id="UP000308600"/>
    </source>
</evidence>
<keyword evidence="2" id="KW-1185">Reference proteome</keyword>
<protein>
    <submittedName>
        <fullName evidence="1">Uncharacterized protein</fullName>
    </submittedName>
</protein>
<dbReference type="EMBL" id="ML208956">
    <property type="protein sequence ID" value="TFK59515.1"/>
    <property type="molecule type" value="Genomic_DNA"/>
</dbReference>
<dbReference type="Proteomes" id="UP000308600">
    <property type="component" value="Unassembled WGS sequence"/>
</dbReference>
<sequence length="369" mass="41267">MSLLLFLLLLGARAFPITPGPETTPTIAHTIVWGIEARTDGPGMAERTMLSIVRSCLSTIAACIYRAIHQNIPDPKASWWKRQAIRAKITFYALIAPEAIMGGFGRLDNQRVLYPPTLIELIKNGQIDVKELQQVTDKRIADHSKGDILSKSIIALQTTWFVFECLARLHQGLPLLELEVVTLAFVVLNTLTYAFWWHKPLDVLCPIHLHIQPKLEATRSLLIYESTEMFDKPPPPSSGQVVDLNTTEESVSLLRSSIVEVKEKREVSGVTWQKVVEGIAGAGRCVAGVVETVREGVCAIKNDVQKRPWWKTVWKRLIEGPFLTVVRPLMELFDDCEVHDDATHVSTFYGTKISEGTWRVAGLSCCFIG</sequence>
<gene>
    <name evidence="1" type="ORF">BDN72DRAFT_883948</name>
</gene>
<evidence type="ECO:0000313" key="1">
    <source>
        <dbReference type="EMBL" id="TFK59515.1"/>
    </source>
</evidence>
<proteinExistence type="predicted"/>